<dbReference type="GO" id="GO:0044550">
    <property type="term" value="P:secondary metabolite biosynthetic process"/>
    <property type="evidence" value="ECO:0007669"/>
    <property type="project" value="TreeGrafter"/>
</dbReference>
<name>A0AAW0GP16_9APHY</name>
<dbReference type="Proteomes" id="UP001385951">
    <property type="component" value="Unassembled WGS sequence"/>
</dbReference>
<dbReference type="GO" id="GO:0071949">
    <property type="term" value="F:FAD binding"/>
    <property type="evidence" value="ECO:0007669"/>
    <property type="project" value="InterPro"/>
</dbReference>
<accession>A0AAW0GP16</accession>
<reference evidence="5 6" key="1">
    <citation type="submission" date="2022-09" db="EMBL/GenBank/DDBJ databases">
        <authorList>
            <person name="Palmer J.M."/>
        </authorList>
    </citation>
    <scope>NUCLEOTIDE SEQUENCE [LARGE SCALE GENOMIC DNA]</scope>
    <source>
        <strain evidence="5 6">DSM 7382</strain>
    </source>
</reference>
<dbReference type="InterPro" id="IPR002938">
    <property type="entry name" value="FAD-bd"/>
</dbReference>
<dbReference type="InterPro" id="IPR051104">
    <property type="entry name" value="FAD_monoxygenase"/>
</dbReference>
<dbReference type="PANTHER" id="PTHR46720">
    <property type="entry name" value="HYDROXYLASE, PUTATIVE (AFU_ORTHOLOGUE AFUA_3G01460)-RELATED"/>
    <property type="match status" value="1"/>
</dbReference>
<dbReference type="PRINTS" id="PR00420">
    <property type="entry name" value="RNGMNOXGNASE"/>
</dbReference>
<dbReference type="SUPFAM" id="SSF51905">
    <property type="entry name" value="FAD/NAD(P)-binding domain"/>
    <property type="match status" value="1"/>
</dbReference>
<protein>
    <recommendedName>
        <fullName evidence="4">FAD-binding domain-containing protein</fullName>
    </recommendedName>
</protein>
<dbReference type="AlphaFoldDB" id="A0AAW0GP16"/>
<keyword evidence="2" id="KW-0274">FAD</keyword>
<dbReference type="Pfam" id="PF01494">
    <property type="entry name" value="FAD_binding_3"/>
    <property type="match status" value="1"/>
</dbReference>
<organism evidence="5 6">
    <name type="scientific">Cerrena zonata</name>
    <dbReference type="NCBI Taxonomy" id="2478898"/>
    <lineage>
        <taxon>Eukaryota</taxon>
        <taxon>Fungi</taxon>
        <taxon>Dikarya</taxon>
        <taxon>Basidiomycota</taxon>
        <taxon>Agaricomycotina</taxon>
        <taxon>Agaricomycetes</taxon>
        <taxon>Polyporales</taxon>
        <taxon>Cerrenaceae</taxon>
        <taxon>Cerrena</taxon>
    </lineage>
</organism>
<feature type="domain" description="FAD-binding" evidence="4">
    <location>
        <begin position="33"/>
        <end position="253"/>
    </location>
</feature>
<evidence type="ECO:0000256" key="2">
    <source>
        <dbReference type="ARBA" id="ARBA00022827"/>
    </source>
</evidence>
<proteinExistence type="predicted"/>
<evidence type="ECO:0000313" key="6">
    <source>
        <dbReference type="Proteomes" id="UP001385951"/>
    </source>
</evidence>
<dbReference type="Gene3D" id="3.50.50.60">
    <property type="entry name" value="FAD/NAD(P)-binding domain"/>
    <property type="match status" value="1"/>
</dbReference>
<comment type="caution">
    <text evidence="5">The sequence shown here is derived from an EMBL/GenBank/DDBJ whole genome shotgun (WGS) entry which is preliminary data.</text>
</comment>
<gene>
    <name evidence="5" type="ORF">QCA50_002529</name>
</gene>
<evidence type="ECO:0000313" key="5">
    <source>
        <dbReference type="EMBL" id="KAK7695338.1"/>
    </source>
</evidence>
<keyword evidence="6" id="KW-1185">Reference proteome</keyword>
<evidence type="ECO:0000259" key="4">
    <source>
        <dbReference type="Pfam" id="PF01494"/>
    </source>
</evidence>
<dbReference type="InterPro" id="IPR036188">
    <property type="entry name" value="FAD/NAD-bd_sf"/>
</dbReference>
<dbReference type="PANTHER" id="PTHR46720:SF3">
    <property type="entry name" value="FAD-BINDING DOMAIN-CONTAINING PROTEIN-RELATED"/>
    <property type="match status" value="1"/>
</dbReference>
<dbReference type="GO" id="GO:0016491">
    <property type="term" value="F:oxidoreductase activity"/>
    <property type="evidence" value="ECO:0007669"/>
    <property type="project" value="UniProtKB-KW"/>
</dbReference>
<keyword evidence="1" id="KW-0285">Flavoprotein</keyword>
<sequence>MLTHRSLTLASVSKGLPHPRPPIEKVMHFKDGTTAEADVVVGADGIKSTVRRLMYGEEKGQRVVFTGTMAYRGLITFDEARAAGINDVFFTRPHSLIWKGKHLIVLPLYEWIGIVAFVSDRSQPFGQIPRDPKEPWVIPVTSEQMLADFEDCGSENSDTKKLLRTISNPTKWFLHAVHPPLETYVQGRVCLIGDAAHAMLPHLGAGAGQGLEDAYLLAKLLGRLHSKSTDQEIESTLQTYNDARRPRAQSVWDGSKRIGDIYEGYGPSGYTKEGMKADFLDLWDGVFYHGLEQDLKLTKA</sequence>
<evidence type="ECO:0000256" key="3">
    <source>
        <dbReference type="ARBA" id="ARBA00023002"/>
    </source>
</evidence>
<evidence type="ECO:0000256" key="1">
    <source>
        <dbReference type="ARBA" id="ARBA00022630"/>
    </source>
</evidence>
<dbReference type="EMBL" id="JASBNA010000002">
    <property type="protein sequence ID" value="KAK7695338.1"/>
    <property type="molecule type" value="Genomic_DNA"/>
</dbReference>
<keyword evidence="3" id="KW-0560">Oxidoreductase</keyword>